<dbReference type="Pfam" id="PF08241">
    <property type="entry name" value="Methyltransf_11"/>
    <property type="match status" value="1"/>
</dbReference>
<name>A0A199UD01_ANACO</name>
<dbReference type="PANTHER" id="PTHR43591">
    <property type="entry name" value="METHYLTRANSFERASE"/>
    <property type="match status" value="1"/>
</dbReference>
<dbReference type="CDD" id="cd02440">
    <property type="entry name" value="AdoMet_MTases"/>
    <property type="match status" value="1"/>
</dbReference>
<keyword evidence="1" id="KW-0150">Chloroplast</keyword>
<dbReference type="AlphaFoldDB" id="A0A199UD01"/>
<dbReference type="FunFam" id="3.40.50.150:FF:000144">
    <property type="entry name" value="Putative methyltransferase, chloroplastic"/>
    <property type="match status" value="1"/>
</dbReference>
<evidence type="ECO:0000256" key="2">
    <source>
        <dbReference type="ARBA" id="ARBA00022603"/>
    </source>
</evidence>
<dbReference type="Gene3D" id="3.40.50.150">
    <property type="entry name" value="Vaccinia Virus protein VP39"/>
    <property type="match status" value="1"/>
</dbReference>
<keyword evidence="3" id="KW-0934">Plastid</keyword>
<dbReference type="InterPro" id="IPR029063">
    <property type="entry name" value="SAM-dependent_MTases_sf"/>
</dbReference>
<keyword evidence="2 8" id="KW-0489">Methyltransferase</keyword>
<evidence type="ECO:0000259" key="7">
    <source>
        <dbReference type="Pfam" id="PF08241"/>
    </source>
</evidence>
<gene>
    <name evidence="8" type="ORF">ACMD2_07581</name>
</gene>
<organism evidence="8 9">
    <name type="scientific">Ananas comosus</name>
    <name type="common">Pineapple</name>
    <name type="synonym">Ananas ananas</name>
    <dbReference type="NCBI Taxonomy" id="4615"/>
    <lineage>
        <taxon>Eukaryota</taxon>
        <taxon>Viridiplantae</taxon>
        <taxon>Streptophyta</taxon>
        <taxon>Embryophyta</taxon>
        <taxon>Tracheophyta</taxon>
        <taxon>Spermatophyta</taxon>
        <taxon>Magnoliopsida</taxon>
        <taxon>Liliopsida</taxon>
        <taxon>Poales</taxon>
        <taxon>Bromeliaceae</taxon>
        <taxon>Bromelioideae</taxon>
        <taxon>Ananas</taxon>
    </lineage>
</organism>
<evidence type="ECO:0000313" key="9">
    <source>
        <dbReference type="Proteomes" id="UP000092600"/>
    </source>
</evidence>
<comment type="caution">
    <text evidence="8">The sequence shown here is derived from an EMBL/GenBank/DDBJ whole genome shotgun (WGS) entry which is preliminary data.</text>
</comment>
<protein>
    <submittedName>
        <fullName evidence="8">Putative methyltransferase, chloroplastic</fullName>
    </submittedName>
</protein>
<dbReference type="EMBL" id="LSRQ01008447">
    <property type="protein sequence ID" value="OAY62636.1"/>
    <property type="molecule type" value="Genomic_DNA"/>
</dbReference>
<dbReference type="GO" id="GO:0008757">
    <property type="term" value="F:S-adenosylmethionine-dependent methyltransferase activity"/>
    <property type="evidence" value="ECO:0007669"/>
    <property type="project" value="InterPro"/>
</dbReference>
<dbReference type="InterPro" id="IPR013216">
    <property type="entry name" value="Methyltransf_11"/>
</dbReference>
<evidence type="ECO:0000256" key="5">
    <source>
        <dbReference type="ARBA" id="ARBA00022946"/>
    </source>
</evidence>
<keyword evidence="5" id="KW-0809">Transit peptide</keyword>
<evidence type="ECO:0000313" key="8">
    <source>
        <dbReference type="EMBL" id="OAY62636.1"/>
    </source>
</evidence>
<sequence>MEVATMASSPTLSSSHRSFHAPLRNPLLPLRPDPPPWLLRLRPRTLPLRLLRRAGARAAAAAALETETHVRRSSSLETDFLACPICYEPLIRKGPSGLNLSAIYRSGFKCAKCNKSFTSKDVFLDLTITSGTTEYSEVKPARTELFRSPLVSFLYERGWRQNFNRSGFPGPDEEFKMAQDYFQPVAGGLLVDVSCGSGLFSRKFAKSGSYSAVIALDFSENMLRQCYEFIKQDETLLNTNLALVRADVSRLPFRSCSVDAIHAGAALHCWPSPSNACKTNDSNDLYQVAEISRVLRSGGIFVATTFLSSPLNTPFYNEALRPLRQLFGQVTNSYSYFTEKEIKDLCKSCGLINYSSKVQRAFIMFSAQKP</sequence>
<dbReference type="GO" id="GO:0032259">
    <property type="term" value="P:methylation"/>
    <property type="evidence" value="ECO:0007669"/>
    <property type="project" value="UniProtKB-KW"/>
</dbReference>
<reference evidence="8 9" key="1">
    <citation type="journal article" date="2016" name="DNA Res.">
        <title>The draft genome of MD-2 pineapple using hybrid error correction of long reads.</title>
        <authorList>
            <person name="Redwan R.M."/>
            <person name="Saidin A."/>
            <person name="Kumar S.V."/>
        </authorList>
    </citation>
    <scope>NUCLEOTIDE SEQUENCE [LARGE SCALE GENOMIC DNA]</scope>
    <source>
        <strain evidence="9">cv. MD2</strain>
        <tissue evidence="8">Leaf</tissue>
    </source>
</reference>
<dbReference type="Proteomes" id="UP000092600">
    <property type="component" value="Unassembled WGS sequence"/>
</dbReference>
<dbReference type="PANTHER" id="PTHR43591:SF99">
    <property type="entry name" value="OS06G0646000 PROTEIN"/>
    <property type="match status" value="1"/>
</dbReference>
<keyword evidence="4 8" id="KW-0808">Transferase</keyword>
<comment type="subcellular location">
    <subcellularLocation>
        <location evidence="6">Plastid</location>
        <location evidence="6">Chloroplast</location>
        <location evidence="6">Plastoglobule</location>
    </subcellularLocation>
</comment>
<dbReference type="STRING" id="4615.A0A199UD01"/>
<evidence type="ECO:0000256" key="6">
    <source>
        <dbReference type="ARBA" id="ARBA00060463"/>
    </source>
</evidence>
<dbReference type="GO" id="GO:0010287">
    <property type="term" value="C:plastoglobule"/>
    <property type="evidence" value="ECO:0007669"/>
    <property type="project" value="UniProtKB-SubCell"/>
</dbReference>
<evidence type="ECO:0000256" key="3">
    <source>
        <dbReference type="ARBA" id="ARBA00022640"/>
    </source>
</evidence>
<accession>A0A199UD01</accession>
<proteinExistence type="predicted"/>
<evidence type="ECO:0000256" key="4">
    <source>
        <dbReference type="ARBA" id="ARBA00022679"/>
    </source>
</evidence>
<evidence type="ECO:0000256" key="1">
    <source>
        <dbReference type="ARBA" id="ARBA00022528"/>
    </source>
</evidence>
<dbReference type="SUPFAM" id="SSF53335">
    <property type="entry name" value="S-adenosyl-L-methionine-dependent methyltransferases"/>
    <property type="match status" value="1"/>
</dbReference>
<feature type="domain" description="Methyltransferase type 11" evidence="7">
    <location>
        <begin position="191"/>
        <end position="302"/>
    </location>
</feature>